<sequence>MRRHPGVKVYFGSSRNRRKRGLTRHFISSNCRPDMVAFNKIKAATGEALLVSAITEDDISIRRAW</sequence>
<dbReference type="AlphaFoldDB" id="A0AAW2Y0R9"/>
<name>A0AAW2Y0R9_9LAMI</name>
<comment type="caution">
    <text evidence="1">The sequence shown here is derived from an EMBL/GenBank/DDBJ whole genome shotgun (WGS) entry which is preliminary data.</text>
</comment>
<evidence type="ECO:0000313" key="1">
    <source>
        <dbReference type="EMBL" id="KAL0458880.1"/>
    </source>
</evidence>
<protein>
    <submittedName>
        <fullName evidence="1">Uncharacterized protein</fullName>
    </submittedName>
</protein>
<gene>
    <name evidence="1" type="ORF">Slati_0515200</name>
</gene>
<dbReference type="EMBL" id="JACGWN010000002">
    <property type="protein sequence ID" value="KAL0458880.1"/>
    <property type="molecule type" value="Genomic_DNA"/>
</dbReference>
<accession>A0AAW2Y0R9</accession>
<reference evidence="1" key="2">
    <citation type="journal article" date="2024" name="Plant">
        <title>Genomic evolution and insights into agronomic trait innovations of Sesamum species.</title>
        <authorList>
            <person name="Miao H."/>
            <person name="Wang L."/>
            <person name="Qu L."/>
            <person name="Liu H."/>
            <person name="Sun Y."/>
            <person name="Le M."/>
            <person name="Wang Q."/>
            <person name="Wei S."/>
            <person name="Zheng Y."/>
            <person name="Lin W."/>
            <person name="Duan Y."/>
            <person name="Cao H."/>
            <person name="Xiong S."/>
            <person name="Wang X."/>
            <person name="Wei L."/>
            <person name="Li C."/>
            <person name="Ma Q."/>
            <person name="Ju M."/>
            <person name="Zhao R."/>
            <person name="Li G."/>
            <person name="Mu C."/>
            <person name="Tian Q."/>
            <person name="Mei H."/>
            <person name="Zhang T."/>
            <person name="Gao T."/>
            <person name="Zhang H."/>
        </authorList>
    </citation>
    <scope>NUCLEOTIDE SEQUENCE</scope>
    <source>
        <strain evidence="1">KEN1</strain>
    </source>
</reference>
<proteinExistence type="predicted"/>
<reference evidence="1" key="1">
    <citation type="submission" date="2020-06" db="EMBL/GenBank/DDBJ databases">
        <authorList>
            <person name="Li T."/>
            <person name="Hu X."/>
            <person name="Zhang T."/>
            <person name="Song X."/>
            <person name="Zhang H."/>
            <person name="Dai N."/>
            <person name="Sheng W."/>
            <person name="Hou X."/>
            <person name="Wei L."/>
        </authorList>
    </citation>
    <scope>NUCLEOTIDE SEQUENCE</scope>
    <source>
        <strain evidence="1">KEN1</strain>
        <tissue evidence="1">Leaf</tissue>
    </source>
</reference>
<organism evidence="1">
    <name type="scientific">Sesamum latifolium</name>
    <dbReference type="NCBI Taxonomy" id="2727402"/>
    <lineage>
        <taxon>Eukaryota</taxon>
        <taxon>Viridiplantae</taxon>
        <taxon>Streptophyta</taxon>
        <taxon>Embryophyta</taxon>
        <taxon>Tracheophyta</taxon>
        <taxon>Spermatophyta</taxon>
        <taxon>Magnoliopsida</taxon>
        <taxon>eudicotyledons</taxon>
        <taxon>Gunneridae</taxon>
        <taxon>Pentapetalae</taxon>
        <taxon>asterids</taxon>
        <taxon>lamiids</taxon>
        <taxon>Lamiales</taxon>
        <taxon>Pedaliaceae</taxon>
        <taxon>Sesamum</taxon>
    </lineage>
</organism>